<evidence type="ECO:0000256" key="3">
    <source>
        <dbReference type="PROSITE-ProRule" id="PRU00339"/>
    </source>
</evidence>
<protein>
    <recommendedName>
        <fullName evidence="7">TPR repeat-containing protein</fullName>
    </recommendedName>
</protein>
<dbReference type="Gene3D" id="1.25.40.10">
    <property type="entry name" value="Tetratricopeptide repeat domain"/>
    <property type="match status" value="3"/>
</dbReference>
<dbReference type="GO" id="GO:0046813">
    <property type="term" value="P:receptor-mediated virion attachment to host cell"/>
    <property type="evidence" value="ECO:0007669"/>
    <property type="project" value="TreeGrafter"/>
</dbReference>
<dbReference type="Pfam" id="PF13414">
    <property type="entry name" value="TPR_11"/>
    <property type="match status" value="1"/>
</dbReference>
<evidence type="ECO:0008006" key="7">
    <source>
        <dbReference type="Google" id="ProtNLM"/>
    </source>
</evidence>
<feature type="repeat" description="TPR" evidence="3">
    <location>
        <begin position="216"/>
        <end position="249"/>
    </location>
</feature>
<dbReference type="GO" id="GO:0009279">
    <property type="term" value="C:cell outer membrane"/>
    <property type="evidence" value="ECO:0007669"/>
    <property type="project" value="TreeGrafter"/>
</dbReference>
<dbReference type="Pfam" id="PF13181">
    <property type="entry name" value="TPR_8"/>
    <property type="match status" value="1"/>
</dbReference>
<keyword evidence="2 3" id="KW-0802">TPR repeat</keyword>
<accession>A0A856MFN5</accession>
<feature type="repeat" description="TPR" evidence="3">
    <location>
        <begin position="109"/>
        <end position="142"/>
    </location>
</feature>
<feature type="repeat" description="TPR" evidence="3">
    <location>
        <begin position="75"/>
        <end position="108"/>
    </location>
</feature>
<organism evidence="5 6">
    <name type="scientific">Brasilonema sennae CENA114</name>
    <dbReference type="NCBI Taxonomy" id="415709"/>
    <lineage>
        <taxon>Bacteria</taxon>
        <taxon>Bacillati</taxon>
        <taxon>Cyanobacteriota</taxon>
        <taxon>Cyanophyceae</taxon>
        <taxon>Nostocales</taxon>
        <taxon>Scytonemataceae</taxon>
        <taxon>Brasilonema</taxon>
        <taxon>Bromeliae group (in: Brasilonema)</taxon>
    </lineage>
</organism>
<evidence type="ECO:0000313" key="6">
    <source>
        <dbReference type="Proteomes" id="UP000503129"/>
    </source>
</evidence>
<dbReference type="PROSITE" id="PS50005">
    <property type="entry name" value="TPR"/>
    <property type="match status" value="4"/>
</dbReference>
<keyword evidence="6" id="KW-1185">Reference proteome</keyword>
<dbReference type="SMART" id="SM00028">
    <property type="entry name" value="TPR"/>
    <property type="match status" value="7"/>
</dbReference>
<gene>
    <name evidence="5" type="ORF">DP114_17610</name>
</gene>
<dbReference type="PANTHER" id="PTHR44858:SF1">
    <property type="entry name" value="UDP-N-ACETYLGLUCOSAMINE--PEPTIDE N-ACETYLGLUCOSAMINYLTRANSFERASE SPINDLY-RELATED"/>
    <property type="match status" value="1"/>
</dbReference>
<dbReference type="InterPro" id="IPR019734">
    <property type="entry name" value="TPR_rpt"/>
</dbReference>
<sequence length="315" mass="35466">MNRLNRCFRFTLEFGVAVVLAYFVLISPIHLSATASTQVTGDDFFKMGVKNVLNDNYQQAIKDFTQAIERQSSFAAAYSNRCFAYLQLEDYQKAVADCNQAIKNAPNGAEAYVNRGLAQYRQGNYPAAIADNSEAIALKPYDFRAYYNRGIANAMLGNHQQAIANYNSALSQISPYPSPLLADIYNDRGISRFQLQDFPAANYDFSLAIRLNPQDYRAYFNRGCIAGKNGDNKNAIQDFTESLKLNPNDAHAYFNRGIAYHELGYEQAAIPDLQNAVKYFATLGQTTLYEKTLALLKNLRQELLYLSEIALVSFW</sequence>
<keyword evidence="1" id="KW-0677">Repeat</keyword>
<reference evidence="5 6" key="1">
    <citation type="submission" date="2018-06" db="EMBL/GenBank/DDBJ databases">
        <title>Comparative genomics of Brasilonema spp. strains.</title>
        <authorList>
            <person name="Alvarenga D.O."/>
            <person name="Fiore M.F."/>
            <person name="Varani A.M."/>
        </authorList>
    </citation>
    <scope>NUCLEOTIDE SEQUENCE [LARGE SCALE GENOMIC DNA]</scope>
    <source>
        <strain evidence="5 6">CENA114</strain>
    </source>
</reference>
<keyword evidence="4" id="KW-0812">Transmembrane</keyword>
<dbReference type="KEGG" id="bsen:DP114_17610"/>
<dbReference type="SUPFAM" id="SSF48452">
    <property type="entry name" value="TPR-like"/>
    <property type="match status" value="1"/>
</dbReference>
<dbReference type="InterPro" id="IPR011990">
    <property type="entry name" value="TPR-like_helical_dom_sf"/>
</dbReference>
<evidence type="ECO:0000313" key="5">
    <source>
        <dbReference type="EMBL" id="QDL09472.1"/>
    </source>
</evidence>
<dbReference type="Pfam" id="PF13432">
    <property type="entry name" value="TPR_16"/>
    <property type="match status" value="1"/>
</dbReference>
<dbReference type="AlphaFoldDB" id="A0A856MFN5"/>
<dbReference type="Proteomes" id="UP000503129">
    <property type="component" value="Chromosome"/>
</dbReference>
<dbReference type="EMBL" id="CP030118">
    <property type="protein sequence ID" value="QDL09472.1"/>
    <property type="molecule type" value="Genomic_DNA"/>
</dbReference>
<proteinExistence type="predicted"/>
<evidence type="ECO:0000256" key="4">
    <source>
        <dbReference type="SAM" id="Phobius"/>
    </source>
</evidence>
<feature type="repeat" description="TPR" evidence="3">
    <location>
        <begin position="182"/>
        <end position="215"/>
    </location>
</feature>
<keyword evidence="4" id="KW-0472">Membrane</keyword>
<evidence type="ECO:0000256" key="1">
    <source>
        <dbReference type="ARBA" id="ARBA00022737"/>
    </source>
</evidence>
<name>A0A856MFN5_9CYAN</name>
<dbReference type="PANTHER" id="PTHR44858">
    <property type="entry name" value="TETRATRICOPEPTIDE REPEAT PROTEIN 6"/>
    <property type="match status" value="1"/>
</dbReference>
<keyword evidence="4" id="KW-1133">Transmembrane helix</keyword>
<feature type="transmembrane region" description="Helical" evidence="4">
    <location>
        <begin position="12"/>
        <end position="31"/>
    </location>
</feature>
<dbReference type="InterPro" id="IPR050498">
    <property type="entry name" value="Ycf3"/>
</dbReference>
<evidence type="ECO:0000256" key="2">
    <source>
        <dbReference type="ARBA" id="ARBA00022803"/>
    </source>
</evidence>